<name>A0A127EH30_CLOPF</name>
<reference evidence="1 3" key="1">
    <citation type="journal article" date="2016" name="PLoS ONE">
        <title>Plasmid Characterization and Chromosome Analysis of Two netF+ Clostridium perfringens Isolates Associated with Foal and Canine Necrotizing Enteritis.</title>
        <authorList>
            <person name="Mehdizadeh Gohari I."/>
            <person name="Kropinski A.M."/>
            <person name="Weese S.J."/>
            <person name="Parreira V.R."/>
            <person name="Whitehead A.E."/>
            <person name="Boerlin P."/>
            <person name="Prescott J.F."/>
        </authorList>
    </citation>
    <scope>NUCLEOTIDE SEQUENCE [LARGE SCALE GENOMIC DNA]</scope>
    <source>
        <strain evidence="1 3">JP838</strain>
    </source>
</reference>
<dbReference type="AlphaFoldDB" id="A0A127EH30"/>
<evidence type="ECO:0000313" key="1">
    <source>
        <dbReference type="EMBL" id="AMN35232.1"/>
    </source>
</evidence>
<sequence>MKKIKVNTIRQKGKEFYNLIGDPRNIIKLVDVPEPKTGQKAQRPWLEKKVVEISEYVAGRANISEDKEQEVKAKGIIPNSPILNIKSPMKLVVDGGDKYILFPETKQEFDKYHGCIEIIDGQHRLIAFMDKYRDIDLMDDEVYEMSFNLFIDLTINEIRELFMITNDKQEKMEQNVLREMKKSLNLLSSKQDKLYDLVISLNEESISPLKEKIIVGGNKVPNGFKLTQVSKILDKSKTFELLSKQEESVQIQIISNYLKAWQNVYTEAVNDNKHTLSKIAGFRYMIYMFPYIREVLKELRKPMSIESVQEVIKKLSDLTHGEDMFDDDKIKLAFRGESATIALAKNNGNLLKEECIKENDIFDPLCI</sequence>
<reference evidence="2 4" key="2">
    <citation type="submission" date="2018-06" db="EMBL/GenBank/DDBJ databases">
        <authorList>
            <consortium name="Pathogen Informatics"/>
            <person name="Doyle S."/>
        </authorList>
    </citation>
    <scope>NUCLEOTIDE SEQUENCE [LARGE SCALE GENOMIC DNA]</scope>
    <source>
        <strain evidence="2 4">NCTC8081</strain>
    </source>
</reference>
<evidence type="ECO:0000313" key="4">
    <source>
        <dbReference type="Proteomes" id="UP000250234"/>
    </source>
</evidence>
<dbReference type="EMBL" id="UAWO01000002">
    <property type="protein sequence ID" value="SQC06498.1"/>
    <property type="molecule type" value="Genomic_DNA"/>
</dbReference>
<dbReference type="Proteomes" id="UP000250234">
    <property type="component" value="Unassembled WGS sequence"/>
</dbReference>
<protein>
    <submittedName>
        <fullName evidence="2">DGQHR domain</fullName>
    </submittedName>
</protein>
<dbReference type="PATRIC" id="fig|1502.177.peg.1110"/>
<accession>A0A127EH30</accession>
<dbReference type="RefSeq" id="WP_061427122.1">
    <property type="nucleotide sequence ID" value="NZ_CATNWW010000003.1"/>
</dbReference>
<evidence type="ECO:0000313" key="3">
    <source>
        <dbReference type="Proteomes" id="UP000070260"/>
    </source>
</evidence>
<evidence type="ECO:0000313" key="2">
    <source>
        <dbReference type="EMBL" id="SQC06498.1"/>
    </source>
</evidence>
<dbReference type="NCBIfam" id="TIGR03187">
    <property type="entry name" value="DGQHR"/>
    <property type="match status" value="1"/>
</dbReference>
<dbReference type="InterPro" id="IPR017601">
    <property type="entry name" value="DGQHR-contain_dom"/>
</dbReference>
<gene>
    <name evidence="1" type="ORF">JFP838_05530</name>
    <name evidence="2" type="ORF">NCTC8081_00608</name>
</gene>
<dbReference type="Proteomes" id="UP000070260">
    <property type="component" value="Chromosome"/>
</dbReference>
<organism evidence="1 3">
    <name type="scientific">Clostridium perfringens</name>
    <dbReference type="NCBI Taxonomy" id="1502"/>
    <lineage>
        <taxon>Bacteria</taxon>
        <taxon>Bacillati</taxon>
        <taxon>Bacillota</taxon>
        <taxon>Clostridia</taxon>
        <taxon>Eubacteriales</taxon>
        <taxon>Clostridiaceae</taxon>
        <taxon>Clostridium</taxon>
    </lineage>
</organism>
<proteinExistence type="predicted"/>
<dbReference type="EMBL" id="CP010994">
    <property type="protein sequence ID" value="AMN35232.1"/>
    <property type="molecule type" value="Genomic_DNA"/>
</dbReference>